<protein>
    <submittedName>
        <fullName evidence="1">Uncharacterized protein</fullName>
    </submittedName>
</protein>
<dbReference type="AlphaFoldDB" id="A0AAP0L8V1"/>
<comment type="caution">
    <text evidence="1">The sequence shown here is derived from an EMBL/GenBank/DDBJ whole genome shotgun (WGS) entry which is preliminary data.</text>
</comment>
<dbReference type="EMBL" id="JBBNAG010000001">
    <property type="protein sequence ID" value="KAK9166581.1"/>
    <property type="molecule type" value="Genomic_DNA"/>
</dbReference>
<evidence type="ECO:0000313" key="1">
    <source>
        <dbReference type="EMBL" id="KAK9166581.1"/>
    </source>
</evidence>
<reference evidence="1 2" key="1">
    <citation type="submission" date="2024-01" db="EMBL/GenBank/DDBJ databases">
        <title>Genome assemblies of Stephania.</title>
        <authorList>
            <person name="Yang L."/>
        </authorList>
    </citation>
    <scope>NUCLEOTIDE SEQUENCE [LARGE SCALE GENOMIC DNA]</scope>
    <source>
        <strain evidence="1">JXDWG</strain>
        <tissue evidence="1">Leaf</tissue>
    </source>
</reference>
<evidence type="ECO:0000313" key="2">
    <source>
        <dbReference type="Proteomes" id="UP001419268"/>
    </source>
</evidence>
<keyword evidence="2" id="KW-1185">Reference proteome</keyword>
<proteinExistence type="predicted"/>
<organism evidence="1 2">
    <name type="scientific">Stephania cephalantha</name>
    <dbReference type="NCBI Taxonomy" id="152367"/>
    <lineage>
        <taxon>Eukaryota</taxon>
        <taxon>Viridiplantae</taxon>
        <taxon>Streptophyta</taxon>
        <taxon>Embryophyta</taxon>
        <taxon>Tracheophyta</taxon>
        <taxon>Spermatophyta</taxon>
        <taxon>Magnoliopsida</taxon>
        <taxon>Ranunculales</taxon>
        <taxon>Menispermaceae</taxon>
        <taxon>Menispermoideae</taxon>
        <taxon>Cissampelideae</taxon>
        <taxon>Stephania</taxon>
    </lineage>
</organism>
<accession>A0AAP0L8V1</accession>
<gene>
    <name evidence="1" type="ORF">Scep_001772</name>
</gene>
<name>A0AAP0L8V1_9MAGN</name>
<sequence length="57" mass="6306">MRSDRLALLMSGPLSFPISVIDDSFPFPVIPGALLGRPRCQLWHGHRGTKDKICLMG</sequence>
<dbReference type="Proteomes" id="UP001419268">
    <property type="component" value="Unassembled WGS sequence"/>
</dbReference>